<dbReference type="InterPro" id="IPR000073">
    <property type="entry name" value="AB_hydrolase_1"/>
</dbReference>
<feature type="domain" description="AB hydrolase-1" evidence="1">
    <location>
        <begin position="2"/>
        <end position="121"/>
    </location>
</feature>
<comment type="caution">
    <text evidence="2">The sequence shown here is derived from an EMBL/GenBank/DDBJ whole genome shotgun (WGS) entry which is preliminary data.</text>
</comment>
<dbReference type="Proteomes" id="UP000485058">
    <property type="component" value="Unassembled WGS sequence"/>
</dbReference>
<dbReference type="GO" id="GO:0016787">
    <property type="term" value="F:hydrolase activity"/>
    <property type="evidence" value="ECO:0007669"/>
    <property type="project" value="UniProtKB-KW"/>
</dbReference>
<keyword evidence="3" id="KW-1185">Reference proteome</keyword>
<accession>A0A699ZAK4</accession>
<evidence type="ECO:0000313" key="3">
    <source>
        <dbReference type="Proteomes" id="UP000485058"/>
    </source>
</evidence>
<dbReference type="PANTHER" id="PTHR43433:SF5">
    <property type="entry name" value="AB HYDROLASE-1 DOMAIN-CONTAINING PROTEIN"/>
    <property type="match status" value="1"/>
</dbReference>
<dbReference type="InterPro" id="IPR050471">
    <property type="entry name" value="AB_hydrolase"/>
</dbReference>
<protein>
    <submittedName>
        <fullName evidence="2">Alpha/beta-hydrolase</fullName>
    </submittedName>
</protein>
<dbReference type="InterPro" id="IPR029058">
    <property type="entry name" value="AB_hydrolase_fold"/>
</dbReference>
<gene>
    <name evidence="2" type="ORF">HaLaN_08206</name>
</gene>
<keyword evidence="2" id="KW-0378">Hydrolase</keyword>
<dbReference type="Gene3D" id="3.40.50.1820">
    <property type="entry name" value="alpha/beta hydrolase"/>
    <property type="match status" value="1"/>
</dbReference>
<dbReference type="PANTHER" id="PTHR43433">
    <property type="entry name" value="HYDROLASE, ALPHA/BETA FOLD FAMILY PROTEIN"/>
    <property type="match status" value="1"/>
</dbReference>
<organism evidence="2 3">
    <name type="scientific">Haematococcus lacustris</name>
    <name type="common">Green alga</name>
    <name type="synonym">Haematococcus pluvialis</name>
    <dbReference type="NCBI Taxonomy" id="44745"/>
    <lineage>
        <taxon>Eukaryota</taxon>
        <taxon>Viridiplantae</taxon>
        <taxon>Chlorophyta</taxon>
        <taxon>core chlorophytes</taxon>
        <taxon>Chlorophyceae</taxon>
        <taxon>CS clade</taxon>
        <taxon>Chlamydomonadales</taxon>
        <taxon>Haematococcaceae</taxon>
        <taxon>Haematococcus</taxon>
    </lineage>
</organism>
<evidence type="ECO:0000313" key="2">
    <source>
        <dbReference type="EMBL" id="GFH12502.1"/>
    </source>
</evidence>
<evidence type="ECO:0000259" key="1">
    <source>
        <dbReference type="Pfam" id="PF00561"/>
    </source>
</evidence>
<name>A0A699ZAK4_HAELA</name>
<proteinExistence type="predicted"/>
<dbReference type="AlphaFoldDB" id="A0A699ZAK4"/>
<sequence>MTDNRGIGFSSIPSDKSQYSTSVMAQDVLLVMDHLGWSQAHVAGFSMGGMIATKLAAAAPHRVSSLSILSVTGGGMEILPRCWRGWKYALKGLMAKTPHERAIVDLKLHFSKRTLKLLEPSSGRRLRQVLYEEYTSRSTGSQPQAESGFTGQGYAVGDASLVHSRASRCLGHPTFC</sequence>
<dbReference type="Pfam" id="PF00561">
    <property type="entry name" value="Abhydrolase_1"/>
    <property type="match status" value="1"/>
</dbReference>
<dbReference type="EMBL" id="BLLF01000510">
    <property type="protein sequence ID" value="GFH12502.1"/>
    <property type="molecule type" value="Genomic_DNA"/>
</dbReference>
<reference evidence="2 3" key="1">
    <citation type="submission" date="2020-02" db="EMBL/GenBank/DDBJ databases">
        <title>Draft genome sequence of Haematococcus lacustris strain NIES-144.</title>
        <authorList>
            <person name="Morimoto D."/>
            <person name="Nakagawa S."/>
            <person name="Yoshida T."/>
            <person name="Sawayama S."/>
        </authorList>
    </citation>
    <scope>NUCLEOTIDE SEQUENCE [LARGE SCALE GENOMIC DNA]</scope>
    <source>
        <strain evidence="2 3">NIES-144</strain>
    </source>
</reference>
<dbReference type="SUPFAM" id="SSF53474">
    <property type="entry name" value="alpha/beta-Hydrolases"/>
    <property type="match status" value="1"/>
</dbReference>